<organism evidence="5 6">
    <name type="scientific">Neogobius melanostomus</name>
    <name type="common">round goby</name>
    <dbReference type="NCBI Taxonomy" id="47308"/>
    <lineage>
        <taxon>Eukaryota</taxon>
        <taxon>Metazoa</taxon>
        <taxon>Chordata</taxon>
        <taxon>Craniata</taxon>
        <taxon>Vertebrata</taxon>
        <taxon>Euteleostomi</taxon>
        <taxon>Actinopterygii</taxon>
        <taxon>Neopterygii</taxon>
        <taxon>Teleostei</taxon>
        <taxon>Neoteleostei</taxon>
        <taxon>Acanthomorphata</taxon>
        <taxon>Gobiaria</taxon>
        <taxon>Gobiiformes</taxon>
        <taxon>Gobioidei</taxon>
        <taxon>Gobiidae</taxon>
        <taxon>Benthophilinae</taxon>
        <taxon>Neogobiini</taxon>
        <taxon>Neogobius</taxon>
    </lineage>
</organism>
<evidence type="ECO:0000313" key="6">
    <source>
        <dbReference type="Proteomes" id="UP000694523"/>
    </source>
</evidence>
<comment type="similarity">
    <text evidence="1">Belongs to the TRAFAC class TrmE-Era-EngA-EngB-Septin-like GTPase superfamily. AIG1/Toc34/Toc159-like paraseptin GTPase family. IAN subfamily.</text>
</comment>
<dbReference type="Proteomes" id="UP000694523">
    <property type="component" value="Unplaced"/>
</dbReference>
<dbReference type="InterPro" id="IPR027417">
    <property type="entry name" value="P-loop_NTPase"/>
</dbReference>
<dbReference type="Pfam" id="PF04548">
    <property type="entry name" value="AIG1"/>
    <property type="match status" value="1"/>
</dbReference>
<proteinExistence type="inferred from homology"/>
<protein>
    <recommendedName>
        <fullName evidence="4">AIG1-type G domain-containing protein</fullName>
    </recommendedName>
</protein>
<evidence type="ECO:0000259" key="4">
    <source>
        <dbReference type="PROSITE" id="PS51720"/>
    </source>
</evidence>
<evidence type="ECO:0000256" key="1">
    <source>
        <dbReference type="ARBA" id="ARBA00008535"/>
    </source>
</evidence>
<dbReference type="Gene3D" id="3.40.50.300">
    <property type="entry name" value="P-loop containing nucleotide triphosphate hydrolases"/>
    <property type="match status" value="1"/>
</dbReference>
<keyword evidence="6" id="KW-1185">Reference proteome</keyword>
<evidence type="ECO:0000256" key="3">
    <source>
        <dbReference type="ARBA" id="ARBA00023134"/>
    </source>
</evidence>
<dbReference type="PROSITE" id="PS51720">
    <property type="entry name" value="G_AIG1"/>
    <property type="match status" value="1"/>
</dbReference>
<evidence type="ECO:0000313" key="5">
    <source>
        <dbReference type="Ensembl" id="ENSNMLP00000038158.1"/>
    </source>
</evidence>
<reference evidence="5" key="1">
    <citation type="submission" date="2025-08" db="UniProtKB">
        <authorList>
            <consortium name="Ensembl"/>
        </authorList>
    </citation>
    <scope>IDENTIFICATION</scope>
</reference>
<dbReference type="PANTHER" id="PTHR10903">
    <property type="entry name" value="GTPASE, IMAP FAMILY MEMBER-RELATED"/>
    <property type="match status" value="1"/>
</dbReference>
<feature type="domain" description="AIG1-type G" evidence="4">
    <location>
        <begin position="17"/>
        <end position="136"/>
    </location>
</feature>
<dbReference type="SUPFAM" id="SSF52540">
    <property type="entry name" value="P-loop containing nucleoside triphosphate hydrolases"/>
    <property type="match status" value="1"/>
</dbReference>
<dbReference type="PANTHER" id="PTHR10903:SF62">
    <property type="entry name" value="GTPASE IMAP FAMILY MEMBER 4-LIKE-RELATED"/>
    <property type="match status" value="1"/>
</dbReference>
<evidence type="ECO:0000256" key="2">
    <source>
        <dbReference type="ARBA" id="ARBA00022741"/>
    </source>
</evidence>
<accession>A0A8C6UST2</accession>
<name>A0A8C6UST2_9GOBI</name>
<dbReference type="Ensembl" id="ENSNMLT00000042475.1">
    <property type="protein sequence ID" value="ENSNMLP00000038158.1"/>
    <property type="gene ID" value="ENSNMLG00000023555.1"/>
</dbReference>
<dbReference type="InterPro" id="IPR045058">
    <property type="entry name" value="GIMA/IAN/Toc"/>
</dbReference>
<dbReference type="AlphaFoldDB" id="A0A8C6UST2"/>
<keyword evidence="3" id="KW-0342">GTP-binding</keyword>
<keyword evidence="2" id="KW-0547">Nucleotide-binding</keyword>
<dbReference type="GO" id="GO:0005525">
    <property type="term" value="F:GTP binding"/>
    <property type="evidence" value="ECO:0007669"/>
    <property type="project" value="UniProtKB-KW"/>
</dbReference>
<reference evidence="5" key="2">
    <citation type="submission" date="2025-09" db="UniProtKB">
        <authorList>
            <consortium name="Ensembl"/>
        </authorList>
    </citation>
    <scope>IDENTIFICATION</scope>
</reference>
<dbReference type="InterPro" id="IPR006703">
    <property type="entry name" value="G_AIG1"/>
</dbReference>
<sequence length="136" mass="14707">LDNTNIKTHYSLFCLEPNNLRVVLVGKSGCGKSSLANTILGGPIFKGTHGSSDSKIRGSEAHSKVIDGRTFTVVDTPGIFNTERAMRELQCEIISCLTLCTPGPHAVLLVLSVERFTAQEAVTHLLLGRREMGNNL</sequence>